<dbReference type="GO" id="GO:0000184">
    <property type="term" value="P:nuclear-transcribed mRNA catabolic process, nonsense-mediated decay"/>
    <property type="evidence" value="ECO:0007669"/>
    <property type="project" value="InterPro"/>
</dbReference>
<reference evidence="9 10" key="1">
    <citation type="submission" date="2020-12" db="EMBL/GenBank/DDBJ databases">
        <title>Metabolic potential, ecology and presence of endohyphal bacteria is reflected in genomic diversity of Mucoromycotina.</title>
        <authorList>
            <person name="Muszewska A."/>
            <person name="Okrasinska A."/>
            <person name="Steczkiewicz K."/>
            <person name="Drgas O."/>
            <person name="Orlowska M."/>
            <person name="Perlinska-Lenart U."/>
            <person name="Aleksandrzak-Piekarczyk T."/>
            <person name="Szatraj K."/>
            <person name="Zielenkiewicz U."/>
            <person name="Pilsyk S."/>
            <person name="Malc E."/>
            <person name="Mieczkowski P."/>
            <person name="Kruszewska J.S."/>
            <person name="Biernat P."/>
            <person name="Pawlowska J."/>
        </authorList>
    </citation>
    <scope>NUCLEOTIDE SEQUENCE [LARGE SCALE GENOMIC DNA]</scope>
    <source>
        <strain evidence="9 10">CBS 142.35</strain>
    </source>
</reference>
<dbReference type="FunFam" id="1.10.150.300:FF:000001">
    <property type="entry name" value="Ribosome-binding ATPase YchF"/>
    <property type="match status" value="1"/>
</dbReference>
<dbReference type="InterPro" id="IPR023192">
    <property type="entry name" value="TGS-like_dom_sf"/>
</dbReference>
<dbReference type="InterPro" id="IPR006073">
    <property type="entry name" value="GTP-bd"/>
</dbReference>
<evidence type="ECO:0000259" key="8">
    <source>
        <dbReference type="PROSITE" id="PS51880"/>
    </source>
</evidence>
<dbReference type="CDD" id="cd01900">
    <property type="entry name" value="YchF"/>
    <property type="match status" value="1"/>
</dbReference>
<gene>
    <name evidence="9" type="ORF">INT45_009754</name>
</gene>
<dbReference type="InterPro" id="IPR004095">
    <property type="entry name" value="TGS"/>
</dbReference>
<dbReference type="InterPro" id="IPR019354">
    <property type="entry name" value="SMG8-like"/>
</dbReference>
<dbReference type="Gene3D" id="1.10.150.300">
    <property type="entry name" value="TGS-like domain"/>
    <property type="match status" value="1"/>
</dbReference>
<sequence length="1383" mass="153830">MTTLLLSQRCRGLAILRLCSTRSISTSTAVCAKKSKRKSDSTALSTEKVILGRPSNNLKMGVVGMPNIGKSSLFNALTSSNPSESRVHVPDERFDWLCESYNPKKQTPAHLTVVDIAGLVRGAAQGAGLGNAFLSNVASVDAIYHLVRAFENDDVTHVEDTVDPVRDLEIIQDELRLKDEEMLERYLIDISRASKFPDKKHMKEHLEVVEKVANYVGQSNDVRKGAWTASEVNVINTLHLLTAKPMIYLCNISEDDYLQGKKNPWLPKIQNWVDENNSGDMIIPLSVALESKLLNDMLPDEAETYLAKYGVESQLSKVILAGYKSLGLIHYFTAGPGEVRAWTVRNTTKAPQAAGVIHTDFERGFISAEVMKYAEFKALGGEAEVRSAGKYLAKGKDYTIEDGDIVYFKFNGKQGHNINSNAGLTIVSIFGNSGFRSTAANANGKLSNINVTLANRIVGTEVFVPNGQTPLDNVVELSKDLQLYVDHSAKIAYVFMDASIDTASLADACRNEKANDSSKPILPPRLLPSEFMSNLVTLAQVKNGIYTHLAQLQSVCWKFWDISVPSTLFERKEIENRRDRERINSNLMGWWGPAKGVPVMVFIAADVSIPNMDKMTRSTLPVAMKRMQEVVQARIKNIFKAFHFVPSGDIGIGRDPVEVRSLFTLPTTSQPFVHIVPATSFATTLPFNDQIQTTSISSFDKPMSMSAWLKENDGEDDDLERNSSSNSIIKGTTPTIVGKQTNLKRNKESSKQSIESMFDDCGNKLLRNFVSHWTRAATTRHPMHLQMIASSGSRKGGNNESKYSSIPLPTGIQFVSAAVLLKKVLFSTREDVIDDENDLRKEIIAHSPGTKGMIQQIEVILRKKIRDTVDIERVFSRSHSLDIMRKCIEAYLQDSPPCYTKQYHLWKRDNVLRMYSSLARGPCRTEFGARLERECDLIWKQGRQSCEKISLTGKVCRLKAGHEDMNSGTEKHARDMDNTKHSSGCSFFHACNCGKTQKLREDPFDLEEANVSFYERFSCCLANAHAAIDLEKSTLGENQTLIKNEQHIPHFDSVLLHLGPASVYRNSIGLEKYEGFMNNTNYLLPWTMGRTADYAPKEQQLSTTAHSNGAELSHSRKNSNNPGSSGITNEETKTAMENKAKATIPTVANLDAFPALGSSRTTIEPNPAVIQQDIKGEESSLAPPSHPAKKEKRRRDGKRRDREHRLEGLIRGYVGAEYECPLGHRFLSCGDGRICKLGHKGHPKEHANYVIHQDLPLYVLCPCNYANANQKTSTTGDITAQLQRCYAVTPEAPVTISFKPRVKITNDLGETMEFNMGIDEAIILPTNTVHVFRLPYIYKDNAGNPIPVAANIARRLSGAILMKDCFQVHPVVSNNTNSGQETR</sequence>
<name>A0A8H7RYQ4_9FUNG</name>
<proteinExistence type="predicted"/>
<evidence type="ECO:0000313" key="9">
    <source>
        <dbReference type="EMBL" id="KAG2218622.1"/>
    </source>
</evidence>
<evidence type="ECO:0000313" key="10">
    <source>
        <dbReference type="Proteomes" id="UP000646827"/>
    </source>
</evidence>
<feature type="region of interest" description="Disordered" evidence="6">
    <location>
        <begin position="1100"/>
        <end position="1129"/>
    </location>
</feature>
<dbReference type="GO" id="GO:0005525">
    <property type="term" value="F:GTP binding"/>
    <property type="evidence" value="ECO:0007669"/>
    <property type="project" value="InterPro"/>
</dbReference>
<feature type="region of interest" description="Disordered" evidence="6">
    <location>
        <begin position="713"/>
        <end position="732"/>
    </location>
</feature>
<feature type="region of interest" description="Disordered" evidence="6">
    <location>
        <begin position="1176"/>
        <end position="1203"/>
    </location>
</feature>
<dbReference type="InterPro" id="IPR013029">
    <property type="entry name" value="YchF_C"/>
</dbReference>
<dbReference type="FunFam" id="3.10.20.30:FF:000001">
    <property type="entry name" value="Ribosome-binding ATPase YchF"/>
    <property type="match status" value="1"/>
</dbReference>
<feature type="compositionally biased region" description="Basic residues" evidence="6">
    <location>
        <begin position="1187"/>
        <end position="1197"/>
    </location>
</feature>
<comment type="caution">
    <text evidence="9">The sequence shown here is derived from an EMBL/GenBank/DDBJ whole genome shotgun (WGS) entry which is preliminary data.</text>
</comment>
<dbReference type="GO" id="GO:0016887">
    <property type="term" value="F:ATP hydrolysis activity"/>
    <property type="evidence" value="ECO:0007669"/>
    <property type="project" value="InterPro"/>
</dbReference>
<evidence type="ECO:0000256" key="1">
    <source>
        <dbReference type="ARBA" id="ARBA00001946"/>
    </source>
</evidence>
<dbReference type="CDD" id="cd04867">
    <property type="entry name" value="TGS_YchF_OLA1"/>
    <property type="match status" value="1"/>
</dbReference>
<dbReference type="PANTHER" id="PTHR23305:SF18">
    <property type="entry name" value="OBG-TYPE G DOMAIN-CONTAINING PROTEIN"/>
    <property type="match status" value="1"/>
</dbReference>
<dbReference type="InterPro" id="IPR012675">
    <property type="entry name" value="Beta-grasp_dom_sf"/>
</dbReference>
<dbReference type="GO" id="GO:0005737">
    <property type="term" value="C:cytoplasm"/>
    <property type="evidence" value="ECO:0007669"/>
    <property type="project" value="TreeGrafter"/>
</dbReference>
<dbReference type="Pfam" id="PF10220">
    <property type="entry name" value="Smg8_Smg9"/>
    <property type="match status" value="3"/>
</dbReference>
<dbReference type="InterPro" id="IPR027417">
    <property type="entry name" value="P-loop_NTPase"/>
</dbReference>
<feature type="domain" description="OBG-type G" evidence="7">
    <location>
        <begin position="108"/>
        <end position="306"/>
    </location>
</feature>
<keyword evidence="4" id="KW-0067">ATP-binding</keyword>
<evidence type="ECO:0000256" key="6">
    <source>
        <dbReference type="SAM" id="MobiDB-lite"/>
    </source>
</evidence>
<keyword evidence="2" id="KW-0479">Metal-binding</keyword>
<feature type="compositionally biased region" description="Polar residues" evidence="6">
    <location>
        <begin position="722"/>
        <end position="732"/>
    </location>
</feature>
<dbReference type="Gene3D" id="3.10.20.30">
    <property type="match status" value="1"/>
</dbReference>
<dbReference type="InterPro" id="IPR004396">
    <property type="entry name" value="ATPase_YchF/OLA1"/>
</dbReference>
<evidence type="ECO:0000256" key="2">
    <source>
        <dbReference type="ARBA" id="ARBA00022723"/>
    </source>
</evidence>
<dbReference type="PROSITE" id="PS51710">
    <property type="entry name" value="G_OBG"/>
    <property type="match status" value="1"/>
</dbReference>
<dbReference type="PANTHER" id="PTHR23305">
    <property type="entry name" value="OBG GTPASE FAMILY"/>
    <property type="match status" value="1"/>
</dbReference>
<evidence type="ECO:0000256" key="3">
    <source>
        <dbReference type="ARBA" id="ARBA00022741"/>
    </source>
</evidence>
<dbReference type="Gene3D" id="3.40.50.300">
    <property type="entry name" value="P-loop containing nucleotide triphosphate hydrolases"/>
    <property type="match status" value="1"/>
</dbReference>
<dbReference type="Pfam" id="PF01926">
    <property type="entry name" value="MMR_HSR1"/>
    <property type="match status" value="1"/>
</dbReference>
<dbReference type="Pfam" id="PF06071">
    <property type="entry name" value="YchF-GTPase_C"/>
    <property type="match status" value="1"/>
</dbReference>
<evidence type="ECO:0000259" key="7">
    <source>
        <dbReference type="PROSITE" id="PS51710"/>
    </source>
</evidence>
<comment type="cofactor">
    <cofactor evidence="1">
        <name>Mg(2+)</name>
        <dbReference type="ChEBI" id="CHEBI:18420"/>
    </cofactor>
</comment>
<dbReference type="InterPro" id="IPR031167">
    <property type="entry name" value="G_OBG"/>
</dbReference>
<dbReference type="SUPFAM" id="SSF52540">
    <property type="entry name" value="P-loop containing nucleoside triphosphate hydrolases"/>
    <property type="match status" value="1"/>
</dbReference>
<dbReference type="PRINTS" id="PR00326">
    <property type="entry name" value="GTP1OBG"/>
</dbReference>
<dbReference type="GO" id="GO:0046872">
    <property type="term" value="F:metal ion binding"/>
    <property type="evidence" value="ECO:0007669"/>
    <property type="project" value="UniProtKB-KW"/>
</dbReference>
<evidence type="ECO:0000256" key="4">
    <source>
        <dbReference type="ARBA" id="ARBA00022840"/>
    </source>
</evidence>
<feature type="domain" description="TGS" evidence="8">
    <location>
        <begin position="327"/>
        <end position="410"/>
    </location>
</feature>
<dbReference type="InterPro" id="IPR041706">
    <property type="entry name" value="YchF_N"/>
</dbReference>
<dbReference type="EMBL" id="JAEPRB010000219">
    <property type="protein sequence ID" value="KAG2218622.1"/>
    <property type="molecule type" value="Genomic_DNA"/>
</dbReference>
<dbReference type="InterPro" id="IPR012676">
    <property type="entry name" value="TGS-like"/>
</dbReference>
<organism evidence="9 10">
    <name type="scientific">Circinella minor</name>
    <dbReference type="NCBI Taxonomy" id="1195481"/>
    <lineage>
        <taxon>Eukaryota</taxon>
        <taxon>Fungi</taxon>
        <taxon>Fungi incertae sedis</taxon>
        <taxon>Mucoromycota</taxon>
        <taxon>Mucoromycotina</taxon>
        <taxon>Mucoromycetes</taxon>
        <taxon>Mucorales</taxon>
        <taxon>Lichtheimiaceae</taxon>
        <taxon>Circinella</taxon>
    </lineage>
</organism>
<feature type="compositionally biased region" description="Polar residues" evidence="6">
    <location>
        <begin position="1118"/>
        <end position="1129"/>
    </location>
</feature>
<dbReference type="SUPFAM" id="SSF81271">
    <property type="entry name" value="TGS-like"/>
    <property type="match status" value="1"/>
</dbReference>
<dbReference type="Proteomes" id="UP000646827">
    <property type="component" value="Unassembled WGS sequence"/>
</dbReference>
<dbReference type="PROSITE" id="PS51880">
    <property type="entry name" value="TGS"/>
    <property type="match status" value="1"/>
</dbReference>
<dbReference type="NCBIfam" id="TIGR00092">
    <property type="entry name" value="redox-regulated ATPase YchF"/>
    <property type="match status" value="1"/>
</dbReference>
<dbReference type="GO" id="GO:0005524">
    <property type="term" value="F:ATP binding"/>
    <property type="evidence" value="ECO:0007669"/>
    <property type="project" value="UniProtKB-KW"/>
</dbReference>
<dbReference type="OrthoDB" id="63589at2759"/>
<keyword evidence="3" id="KW-0547">Nucleotide-binding</keyword>
<protein>
    <recommendedName>
        <fullName evidence="5">Obg-like ATPase homolog</fullName>
    </recommendedName>
</protein>
<evidence type="ECO:0000256" key="5">
    <source>
        <dbReference type="ARBA" id="ARBA00068719"/>
    </source>
</evidence>
<accession>A0A8H7RYQ4</accession>
<keyword evidence="10" id="KW-1185">Reference proteome</keyword>